<evidence type="ECO:0000313" key="4">
    <source>
        <dbReference type="Proteomes" id="UP000029646"/>
    </source>
</evidence>
<evidence type="ECO:0000313" key="3">
    <source>
        <dbReference type="EMBL" id="GAL88775.1"/>
    </source>
</evidence>
<keyword evidence="5" id="KW-1185">Reference proteome</keyword>
<dbReference type="Proteomes" id="UP000029641">
    <property type="component" value="Unassembled WGS sequence"/>
</dbReference>
<comment type="caution">
    <text evidence="2">The sequence shown here is derived from an EMBL/GenBank/DDBJ whole genome shotgun (WGS) entry which is preliminary data.</text>
</comment>
<dbReference type="EMBL" id="BBNY01000004">
    <property type="protein sequence ID" value="GAL88775.1"/>
    <property type="molecule type" value="Genomic_DNA"/>
</dbReference>
<organism evidence="2 4">
    <name type="scientific">Jejuia pallidilutea</name>
    <dbReference type="NCBI Taxonomy" id="504487"/>
    <lineage>
        <taxon>Bacteria</taxon>
        <taxon>Pseudomonadati</taxon>
        <taxon>Bacteroidota</taxon>
        <taxon>Flavobacteriia</taxon>
        <taxon>Flavobacteriales</taxon>
        <taxon>Flavobacteriaceae</taxon>
        <taxon>Jejuia</taxon>
    </lineage>
</organism>
<evidence type="ECO:0000313" key="5">
    <source>
        <dbReference type="Proteomes" id="UP000030184"/>
    </source>
</evidence>
<evidence type="ECO:0000313" key="1">
    <source>
        <dbReference type="EMBL" id="GAL67441.1"/>
    </source>
</evidence>
<evidence type="ECO:0000313" key="2">
    <source>
        <dbReference type="EMBL" id="GAL71238.1"/>
    </source>
</evidence>
<dbReference type="EMBL" id="BBNR01000010">
    <property type="protein sequence ID" value="GAL67441.1"/>
    <property type="molecule type" value="Genomic_DNA"/>
</dbReference>
<name>A0A090W4R2_9FLAO</name>
<dbReference type="AlphaFoldDB" id="A0A090W4R2"/>
<accession>A0A090W4R2</accession>
<dbReference type="STRING" id="504487.JCM19538_1210"/>
<gene>
    <name evidence="1" type="ORF">JCM19301_414</name>
    <name evidence="2" type="ORF">JCM19302_915</name>
    <name evidence="3" type="ORF">JCM19538_1210</name>
</gene>
<dbReference type="Proteomes" id="UP000030184">
    <property type="component" value="Unassembled WGS sequence"/>
</dbReference>
<protein>
    <submittedName>
        <fullName evidence="2">Uncharacterized protein</fullName>
    </submittedName>
</protein>
<dbReference type="EMBL" id="BBNS01000011">
    <property type="protein sequence ID" value="GAL71238.1"/>
    <property type="molecule type" value="Genomic_DNA"/>
</dbReference>
<proteinExistence type="predicted"/>
<dbReference type="Proteomes" id="UP000029646">
    <property type="component" value="Unassembled WGS sequence"/>
</dbReference>
<sequence>MGFLLQSLTQLSAKKQGLNHAYVLFALAYTNSCKTRNFDKKKDAFKHPSEYKQIYEILELLKTILPST</sequence>
<reference evidence="5" key="1">
    <citation type="journal article" date="2014" name="Genome Announc.">
        <title>Draft Genome Sequence of Marine Flavobacterium Jejuia pallidilutea Strain 11shimoA1 and Pigmentation Mutants.</title>
        <authorList>
            <person name="Takatani N."/>
            <person name="Nakanishi M."/>
            <person name="Meirelles P."/>
            <person name="Mino S."/>
            <person name="Suda W."/>
            <person name="Oshima K."/>
            <person name="Hattori M."/>
            <person name="Ohkuma M."/>
            <person name="Hosokawa M."/>
            <person name="Miyashita K."/>
            <person name="Thompson F.L."/>
            <person name="Niwa A."/>
            <person name="Sawabe T."/>
            <person name="Sawabe T."/>
        </authorList>
    </citation>
    <scope>NUCLEOTIDE SEQUENCE [LARGE SCALE GENOMIC DNA]</scope>
    <source>
        <strain evidence="5">JCM 19538</strain>
    </source>
</reference>